<protein>
    <recommendedName>
        <fullName evidence="3">WXG100 family type VII secretion target</fullName>
    </recommendedName>
</protein>
<dbReference type="PATRIC" id="fig|1246995.3.peg.504"/>
<dbReference type="HOGENOM" id="CLU_815427_0_0_11"/>
<dbReference type="Proteomes" id="UP000017746">
    <property type="component" value="Chromosome"/>
</dbReference>
<evidence type="ECO:0008006" key="3">
    <source>
        <dbReference type="Google" id="ProtNLM"/>
    </source>
</evidence>
<dbReference type="EMBL" id="CP006272">
    <property type="protein sequence ID" value="AGZ38791.1"/>
    <property type="molecule type" value="Genomic_DNA"/>
</dbReference>
<keyword evidence="2" id="KW-1185">Reference proteome</keyword>
<gene>
    <name evidence="1" type="ORF">AFR_02510</name>
</gene>
<accession>U5VT14</accession>
<evidence type="ECO:0000313" key="2">
    <source>
        <dbReference type="Proteomes" id="UP000017746"/>
    </source>
</evidence>
<evidence type="ECO:0000313" key="1">
    <source>
        <dbReference type="EMBL" id="AGZ38791.1"/>
    </source>
</evidence>
<name>U5VT14_9ACTN</name>
<dbReference type="AlphaFoldDB" id="U5VT14"/>
<proteinExistence type="predicted"/>
<dbReference type="eggNOG" id="COG4842">
    <property type="taxonomic scope" value="Bacteria"/>
</dbReference>
<dbReference type="STRING" id="1246995.AFR_02510"/>
<sequence>MSQPSGQIWVNPEGVTQLGDNYGEHGALYQGYLDQLQLLRAQYGNSWGDDDMGKQFSEKFLKGLDALDGMVTGVKETLDYTSAGLRESGKAYRLADDDARDTGHKLARDFEGMPQGAGLNAYTAGEAQEAQPAQKLLGRTRRVAMSAGEVREAEPAQRLRGRLAVRAEPVEPVLRSEKNLQTGQDEQFVDVGDQSFRLKEIVWASNDEFVRKDGNTRLVSEGVDPETGEPKYTRISMDGKAYELEPQLRAMMSVMPAQEAQAHQAFPAISSYRMTPEYATALVDGRPLAEGYHLQALNRFPDGTTRVDANLFESIAPVVGSTVTGADGQPLDPGDDQFFVVKENPAADATAENYQPLIVSFTPDGTAVPLVTDLY</sequence>
<organism evidence="1 2">
    <name type="scientific">Actinoplanes friuliensis DSM 7358</name>
    <dbReference type="NCBI Taxonomy" id="1246995"/>
    <lineage>
        <taxon>Bacteria</taxon>
        <taxon>Bacillati</taxon>
        <taxon>Actinomycetota</taxon>
        <taxon>Actinomycetes</taxon>
        <taxon>Micromonosporales</taxon>
        <taxon>Micromonosporaceae</taxon>
        <taxon>Actinoplanes</taxon>
    </lineage>
</organism>
<dbReference type="KEGG" id="afs:AFR_02510"/>
<dbReference type="RefSeq" id="WP_023357734.1">
    <property type="nucleotide sequence ID" value="NC_022657.1"/>
</dbReference>
<dbReference type="OrthoDB" id="3284120at2"/>
<reference evidence="1 2" key="1">
    <citation type="journal article" date="2014" name="J. Biotechnol.">
        <title>Complete genome sequence of the actinobacterium Actinoplanes friuliensis HAG 010964, producer of the lipopeptide antibiotic friulimycin.</title>
        <authorList>
            <person name="Ruckert C."/>
            <person name="Szczepanowski R."/>
            <person name="Albersmeier A."/>
            <person name="Goesmann A."/>
            <person name="Fischer N."/>
            <person name="Steinkamper A."/>
            <person name="Puhler A."/>
            <person name="Biener R."/>
            <person name="Schwartz D."/>
            <person name="Kalinowski J."/>
        </authorList>
    </citation>
    <scope>NUCLEOTIDE SEQUENCE [LARGE SCALE GENOMIC DNA]</scope>
    <source>
        <strain evidence="1 2">DSM 7358</strain>
    </source>
</reference>
<dbReference type="Gene3D" id="1.10.287.1060">
    <property type="entry name" value="ESAT-6-like"/>
    <property type="match status" value="1"/>
</dbReference>